<name>A0A9D1TVP8_9FIRM</name>
<evidence type="ECO:0000256" key="1">
    <source>
        <dbReference type="SAM" id="Phobius"/>
    </source>
</evidence>
<gene>
    <name evidence="2" type="ORF">H9890_00805</name>
</gene>
<organism evidence="2 3">
    <name type="scientific">Candidatus Faecalibacterium intestinigallinarum</name>
    <dbReference type="NCBI Taxonomy" id="2838581"/>
    <lineage>
        <taxon>Bacteria</taxon>
        <taxon>Bacillati</taxon>
        <taxon>Bacillota</taxon>
        <taxon>Clostridia</taxon>
        <taxon>Eubacteriales</taxon>
        <taxon>Oscillospiraceae</taxon>
        <taxon>Faecalibacterium</taxon>
    </lineage>
</organism>
<sequence>MFFVVIVLVLVIITIISYFAAKCFWEIAQMKGHSDSKYFWWCLFFGICGWIMVAALPDNRNSLQQNEMSDELPNL</sequence>
<keyword evidence="1" id="KW-0812">Transmembrane</keyword>
<accession>A0A9D1TVP8</accession>
<reference evidence="2" key="1">
    <citation type="journal article" date="2021" name="PeerJ">
        <title>Extensive microbial diversity within the chicken gut microbiome revealed by metagenomics and culture.</title>
        <authorList>
            <person name="Gilroy R."/>
            <person name="Ravi A."/>
            <person name="Getino M."/>
            <person name="Pursley I."/>
            <person name="Horton D.L."/>
            <person name="Alikhan N.F."/>
            <person name="Baker D."/>
            <person name="Gharbi K."/>
            <person name="Hall N."/>
            <person name="Watson M."/>
            <person name="Adriaenssens E.M."/>
            <person name="Foster-Nyarko E."/>
            <person name="Jarju S."/>
            <person name="Secka A."/>
            <person name="Antonio M."/>
            <person name="Oren A."/>
            <person name="Chaudhuri R.R."/>
            <person name="La Ragione R."/>
            <person name="Hildebrand F."/>
            <person name="Pallen M.J."/>
        </authorList>
    </citation>
    <scope>NUCLEOTIDE SEQUENCE</scope>
    <source>
        <strain evidence="2">ChiHcolR34-3080</strain>
    </source>
</reference>
<dbReference type="AlphaFoldDB" id="A0A9D1TVP8"/>
<reference evidence="2" key="2">
    <citation type="submission" date="2021-04" db="EMBL/GenBank/DDBJ databases">
        <authorList>
            <person name="Gilroy R."/>
        </authorList>
    </citation>
    <scope>NUCLEOTIDE SEQUENCE</scope>
    <source>
        <strain evidence="2">ChiHcolR34-3080</strain>
    </source>
</reference>
<comment type="caution">
    <text evidence="2">The sequence shown here is derived from an EMBL/GenBank/DDBJ whole genome shotgun (WGS) entry which is preliminary data.</text>
</comment>
<evidence type="ECO:0000313" key="2">
    <source>
        <dbReference type="EMBL" id="HIW07925.1"/>
    </source>
</evidence>
<dbReference type="Proteomes" id="UP000823933">
    <property type="component" value="Unassembled WGS sequence"/>
</dbReference>
<protein>
    <submittedName>
        <fullName evidence="2">Uncharacterized protein</fullName>
    </submittedName>
</protein>
<feature type="transmembrane region" description="Helical" evidence="1">
    <location>
        <begin position="37"/>
        <end position="56"/>
    </location>
</feature>
<proteinExistence type="predicted"/>
<dbReference type="EMBL" id="DXHQ01000008">
    <property type="protein sequence ID" value="HIW07925.1"/>
    <property type="molecule type" value="Genomic_DNA"/>
</dbReference>
<evidence type="ECO:0000313" key="3">
    <source>
        <dbReference type="Proteomes" id="UP000823933"/>
    </source>
</evidence>
<keyword evidence="1" id="KW-1133">Transmembrane helix</keyword>
<feature type="transmembrane region" description="Helical" evidence="1">
    <location>
        <begin position="6"/>
        <end position="25"/>
    </location>
</feature>
<keyword evidence="1" id="KW-0472">Membrane</keyword>